<accession>A0ACC5WC40</accession>
<gene>
    <name evidence="1" type="ORF">PGIGA_G00186410</name>
</gene>
<dbReference type="Proteomes" id="UP000829447">
    <property type="component" value="Linkage Group LG3"/>
</dbReference>
<evidence type="ECO:0000313" key="1">
    <source>
        <dbReference type="EMBL" id="MCI4376266.1"/>
    </source>
</evidence>
<protein>
    <submittedName>
        <fullName evidence="1">Uncharacterized protein</fullName>
    </submittedName>
</protein>
<sequence length="1197" mass="133815">MDISDTSDTSDTQHRRASQSSTGFRNRRRWTLFPIRIHCFLAIAVFCMKVLCVQSSSLHFSKEPQSQDALHGRSAMLRCEVSEAAGVQYSWLQDGQPVQDSERRFIEDGNLKFTAVDRHIDTGNFQCVARSLTSGEVATSTNASFNIKWLDSGPVSLKVPASVEEIDDAEQIILQCQIDGHPRPNSKWYKDGVLLAVKERSLTLRKPVPGDSGTYSCCARNGAGQVCSNSNFTLSITDKTIPRVLVAPEDQVVFRNEEAVFHCQFSAKPPPVVEWFHESEPVTNKPRVIVYNNGTLRITQVKPRSTGRYTCAVHYGTDRQVQVEATLHIAEIDDMDGRLFKFFSANDVERITCFPPHGHPKPVVWWEKDGARVPTEGRVHQQDGDLIFNPTAVGDSGTYMCMAQNKAGQRRQEVSVTVAGPPEWVTKPQDTEMEEGQPGYLHCNVQATPPAQVTWYRNMQEISEEKSQYKLFPNGTLRINNVEVYDGLVYNCVCKTAGGTLNGQAKVYVLEKLKFTPAPQSPQCLQLDKEASVQCSATGRETPTIHWTKADGSAMPAHVKQINGTLQFEKVTRSDAGNYTCVASNRPQGEIRAYVSLTVGVYTEFKVEPEYTTVYQGHTATLHCQATGDPQPYIQWIVKDKALSVSTGRFQEMPNGSLIISDVTTADTGKYTCIAGNSCGIRHRVAQLYVVEKPKHDRDNDEGKTPYKMIQTIGLSVGAAVAYIIAVLGLMFYCKKRRNARRLQKGQDGEEPEMECLNGGAMQHNGQTTAEIQEEVSLTNLETVSTAEKRHSNTDKFHFPRADLQTITTLEKPKHDHDNDEGKTPYKMIQTIGLSVGAAVAYIIAVLGLMFYCKKRRNARRLQKGQDGEEPEMECLNGGAMQHNGQTTAEIQEEVSLTNLETVSTAEKRHSNTDKFHFPRADLQTITTLGKGEFGEVFLAKAQGIEEGEEQTVVLVKSLLSRDELSQAEFRRQVDMFSKLNHTNIVRLLGLCKDTEPHYMILEYIDLGDLKQFLRISKSKDEKLKPQPISTKTKVSICAQVAAGMEHLSNQRFVHKDLAARNCLISGERHVKISALGLSKDVYNSEYYQYRQSWIPLRWLPAESVFENDFSTKSDVWAFGVLMWEVFSHGELPYSSLSHEDVLEGLQAGTLKLSAPEACPSKVYKLMSRCWAPSLKERPSFSELIQALGDIPLDSKV</sequence>
<reference evidence="1 2" key="1">
    <citation type="journal article" date="2022" name="bioRxiv">
        <title>An ancient truncated duplication of the anti-Mullerian hormone receptor type 2 gene is a potential conserved master sex determinant in the Pangasiidae catfish family.</title>
        <authorList>
            <person name="Wen M."/>
            <person name="Pan Q."/>
            <person name="Jouanno E."/>
            <person name="Montfort J."/>
            <person name="Zahm M."/>
            <person name="Cabau C."/>
            <person name="Klopp C."/>
            <person name="Iampietro C."/>
            <person name="Roques C."/>
            <person name="Bouchez O."/>
            <person name="Castinel A."/>
            <person name="Donnadieu C."/>
            <person name="Parrinello H."/>
            <person name="Poncet C."/>
            <person name="Belmonte E."/>
            <person name="Gautier V."/>
            <person name="Avarre J.-C."/>
            <person name="Dugue R."/>
            <person name="Gustiano R."/>
            <person name="Ha T.T.T."/>
            <person name="Campet M."/>
            <person name="Sriphairoj K."/>
            <person name="Ribolli J."/>
            <person name="de Almeida F.L."/>
            <person name="Desvignes T."/>
            <person name="Postlethwait J.H."/>
            <person name="Bucao C.F."/>
            <person name="Robinson-Rechavi M."/>
            <person name="Bobe J."/>
            <person name="Herpin A."/>
            <person name="Guiguen Y."/>
        </authorList>
    </citation>
    <scope>NUCLEOTIDE SEQUENCE [LARGE SCALE GENOMIC DNA]</scope>
    <source>
        <strain evidence="1">YG-Dec2019</strain>
    </source>
</reference>
<proteinExistence type="predicted"/>
<evidence type="ECO:0000313" key="2">
    <source>
        <dbReference type="Proteomes" id="UP000829447"/>
    </source>
</evidence>
<dbReference type="EMBL" id="CM040456">
    <property type="protein sequence ID" value="MCI4376266.1"/>
    <property type="molecule type" value="Genomic_DNA"/>
</dbReference>
<comment type="caution">
    <text evidence="1">The sequence shown here is derived from an EMBL/GenBank/DDBJ whole genome shotgun (WGS) entry which is preliminary data.</text>
</comment>
<keyword evidence="2" id="KW-1185">Reference proteome</keyword>
<name>A0ACC5WC40_PANGG</name>
<organism evidence="1 2">
    <name type="scientific">Pangasianodon gigas</name>
    <name type="common">Mekong giant catfish</name>
    <name type="synonym">Pangasius gigas</name>
    <dbReference type="NCBI Taxonomy" id="30993"/>
    <lineage>
        <taxon>Eukaryota</taxon>
        <taxon>Metazoa</taxon>
        <taxon>Chordata</taxon>
        <taxon>Craniata</taxon>
        <taxon>Vertebrata</taxon>
        <taxon>Euteleostomi</taxon>
        <taxon>Actinopterygii</taxon>
        <taxon>Neopterygii</taxon>
        <taxon>Teleostei</taxon>
        <taxon>Ostariophysi</taxon>
        <taxon>Siluriformes</taxon>
        <taxon>Pangasiidae</taxon>
        <taxon>Pangasianodon</taxon>
    </lineage>
</organism>